<dbReference type="EMBL" id="JABEQH010000020">
    <property type="protein sequence ID" value="MBB2177020.1"/>
    <property type="molecule type" value="Genomic_DNA"/>
</dbReference>
<dbReference type="Gene3D" id="3.30.420.240">
    <property type="match status" value="1"/>
</dbReference>
<dbReference type="AlphaFoldDB" id="A0A7W4J978"/>
<evidence type="ECO:0000313" key="2">
    <source>
        <dbReference type="Proteomes" id="UP000561066"/>
    </source>
</evidence>
<proteinExistence type="predicted"/>
<accession>A0A7W4J978</accession>
<name>A0A7W4J978_9PROT</name>
<evidence type="ECO:0000313" key="1">
    <source>
        <dbReference type="EMBL" id="MBB2177020.1"/>
    </source>
</evidence>
<sequence length="500" mass="55253">MMDPDAPLTQQLQDDLVQLAAECSTDPLRFVQSAFPWGEPGTDLASMDGPDAWQADILRAIGQGILSPAQAIQIAIASGHGIGKSALVSWVILWAITTCEDTRGVVTANTAAQLATKTWPELNRWFRVFLWRSWFEVAATAIYSSDPTHAKTWRIDAISWSPDRVESFAGLHNQGKRILVVFDEASAIPDVIWQTTEGALTDDNTDIIWLVAGNPTRNTGRFRDCFGRFKHRWTTRQIDSRTVRITNKEQIQQWVDDYGEDSDFVRIRVRGVFPRAGSAQFIPSDTVEAARMRDAAGRSFDAIVIGVDVARQGSDQTVIYVRKGQDARNWPLLKLRVADLMQIAAKVADTAQQYRCEAVFVDAGGIGAGVVDRLRQLRVPAVFGVQFGGKADRANYASDASRYANKRAEMWGMMREWLKTGAIPDDPELIADLTAPEFGHNARDEIQIEPKDAIRKRIGASPDVADALALTFAYPILPSPHGSPWGAPRVEADYDPFAAA</sequence>
<dbReference type="SUPFAM" id="SSF52540">
    <property type="entry name" value="P-loop containing nucleoside triphosphate hydrolases"/>
    <property type="match status" value="1"/>
</dbReference>
<protein>
    <submittedName>
        <fullName evidence="1">Terminase</fullName>
    </submittedName>
</protein>
<gene>
    <name evidence="1" type="ORF">HLH21_14005</name>
</gene>
<comment type="caution">
    <text evidence="1">The sequence shown here is derived from an EMBL/GenBank/DDBJ whole genome shotgun (WGS) entry which is preliminary data.</text>
</comment>
<dbReference type="InterPro" id="IPR027417">
    <property type="entry name" value="P-loop_NTPase"/>
</dbReference>
<organism evidence="1 2">
    <name type="scientific">Gluconacetobacter johannae</name>
    <dbReference type="NCBI Taxonomy" id="112140"/>
    <lineage>
        <taxon>Bacteria</taxon>
        <taxon>Pseudomonadati</taxon>
        <taxon>Pseudomonadota</taxon>
        <taxon>Alphaproteobacteria</taxon>
        <taxon>Acetobacterales</taxon>
        <taxon>Acetobacteraceae</taxon>
        <taxon>Gluconacetobacter</taxon>
    </lineage>
</organism>
<dbReference type="Proteomes" id="UP000561066">
    <property type="component" value="Unassembled WGS sequence"/>
</dbReference>
<dbReference type="Gene3D" id="3.40.50.300">
    <property type="entry name" value="P-loop containing nucleotide triphosphate hydrolases"/>
    <property type="match status" value="1"/>
</dbReference>
<reference evidence="1 2" key="1">
    <citation type="submission" date="2020-04" db="EMBL/GenBank/DDBJ databases">
        <title>Description of novel Gluconacetobacter.</title>
        <authorList>
            <person name="Sombolestani A."/>
        </authorList>
    </citation>
    <scope>NUCLEOTIDE SEQUENCE [LARGE SCALE GENOMIC DNA]</scope>
    <source>
        <strain evidence="1 2">LMG 21312</strain>
    </source>
</reference>
<keyword evidence="2" id="KW-1185">Reference proteome</keyword>